<sequence>MDYLRWSQRLMYLTNDDIAWYSSIYDNIEIIDSCGEFFTVHLLGTQGGINYNPTLARRQLGFAMKDKPNNTLLEGLFFQEGKDTQGLKARMTHAWKKVHRKGKSELGLKNYIALDPYTSWVKK</sequence>
<dbReference type="AlphaFoldDB" id="A0A9D4X100"/>
<comment type="caution">
    <text evidence="2">The sequence shown here is derived from an EMBL/GenBank/DDBJ whole genome shotgun (WGS) entry which is preliminary data.</text>
</comment>
<proteinExistence type="predicted"/>
<dbReference type="InterPro" id="IPR056647">
    <property type="entry name" value="DUF7745"/>
</dbReference>
<organism evidence="2 3">
    <name type="scientific">Pisum sativum</name>
    <name type="common">Garden pea</name>
    <name type="synonym">Lathyrus oleraceus</name>
    <dbReference type="NCBI Taxonomy" id="3888"/>
    <lineage>
        <taxon>Eukaryota</taxon>
        <taxon>Viridiplantae</taxon>
        <taxon>Streptophyta</taxon>
        <taxon>Embryophyta</taxon>
        <taxon>Tracheophyta</taxon>
        <taxon>Spermatophyta</taxon>
        <taxon>Magnoliopsida</taxon>
        <taxon>eudicotyledons</taxon>
        <taxon>Gunneridae</taxon>
        <taxon>Pentapetalae</taxon>
        <taxon>rosids</taxon>
        <taxon>fabids</taxon>
        <taxon>Fabales</taxon>
        <taxon>Fabaceae</taxon>
        <taxon>Papilionoideae</taxon>
        <taxon>50 kb inversion clade</taxon>
        <taxon>NPAAA clade</taxon>
        <taxon>Hologalegina</taxon>
        <taxon>IRL clade</taxon>
        <taxon>Fabeae</taxon>
        <taxon>Lathyrus</taxon>
    </lineage>
</organism>
<dbReference type="EMBL" id="JAMSHJ010000005">
    <property type="protein sequence ID" value="KAI5411150.1"/>
    <property type="molecule type" value="Genomic_DNA"/>
</dbReference>
<dbReference type="Gramene" id="Psat05G0633100-T1">
    <property type="protein sequence ID" value="KAI5411150.1"/>
    <property type="gene ID" value="KIW84_056331"/>
</dbReference>
<keyword evidence="3" id="KW-1185">Reference proteome</keyword>
<name>A0A9D4X100_PEA</name>
<evidence type="ECO:0000313" key="2">
    <source>
        <dbReference type="EMBL" id="KAI5411150.1"/>
    </source>
</evidence>
<protein>
    <recommendedName>
        <fullName evidence="1">DUF7745 domain-containing protein</fullName>
    </recommendedName>
</protein>
<accession>A0A9D4X100</accession>
<dbReference type="Proteomes" id="UP001058974">
    <property type="component" value="Chromosome 5"/>
</dbReference>
<dbReference type="PANTHER" id="PTHR48154:SF1">
    <property type="entry name" value="PROTEIN, PUTATIVE-RELATED"/>
    <property type="match status" value="1"/>
</dbReference>
<dbReference type="Pfam" id="PF24924">
    <property type="entry name" value="DUF7745"/>
    <property type="match status" value="1"/>
</dbReference>
<dbReference type="PANTHER" id="PTHR48154">
    <property type="entry name" value="PROTEIN, PUTATIVE-RELATED"/>
    <property type="match status" value="1"/>
</dbReference>
<gene>
    <name evidence="2" type="ORF">KIW84_056331</name>
</gene>
<feature type="domain" description="DUF7745" evidence="1">
    <location>
        <begin position="2"/>
        <end position="123"/>
    </location>
</feature>
<evidence type="ECO:0000313" key="3">
    <source>
        <dbReference type="Proteomes" id="UP001058974"/>
    </source>
</evidence>
<reference evidence="2 3" key="1">
    <citation type="journal article" date="2022" name="Nat. Genet.">
        <title>Improved pea reference genome and pan-genome highlight genomic features and evolutionary characteristics.</title>
        <authorList>
            <person name="Yang T."/>
            <person name="Liu R."/>
            <person name="Luo Y."/>
            <person name="Hu S."/>
            <person name="Wang D."/>
            <person name="Wang C."/>
            <person name="Pandey M.K."/>
            <person name="Ge S."/>
            <person name="Xu Q."/>
            <person name="Li N."/>
            <person name="Li G."/>
            <person name="Huang Y."/>
            <person name="Saxena R.K."/>
            <person name="Ji Y."/>
            <person name="Li M."/>
            <person name="Yan X."/>
            <person name="He Y."/>
            <person name="Liu Y."/>
            <person name="Wang X."/>
            <person name="Xiang C."/>
            <person name="Varshney R.K."/>
            <person name="Ding H."/>
            <person name="Gao S."/>
            <person name="Zong X."/>
        </authorList>
    </citation>
    <scope>NUCLEOTIDE SEQUENCE [LARGE SCALE GENOMIC DNA]</scope>
    <source>
        <strain evidence="2 3">cv. Zhongwan 6</strain>
    </source>
</reference>
<evidence type="ECO:0000259" key="1">
    <source>
        <dbReference type="Pfam" id="PF24924"/>
    </source>
</evidence>